<gene>
    <name evidence="1" type="ORF">CDAR_497301</name>
</gene>
<keyword evidence="2" id="KW-1185">Reference proteome</keyword>
<reference evidence="1 2" key="1">
    <citation type="submission" date="2021-06" db="EMBL/GenBank/DDBJ databases">
        <title>Caerostris darwini draft genome.</title>
        <authorList>
            <person name="Kono N."/>
            <person name="Arakawa K."/>
        </authorList>
    </citation>
    <scope>NUCLEOTIDE SEQUENCE [LARGE SCALE GENOMIC DNA]</scope>
</reference>
<evidence type="ECO:0000313" key="1">
    <source>
        <dbReference type="EMBL" id="GIY27554.1"/>
    </source>
</evidence>
<protein>
    <submittedName>
        <fullName evidence="1">Uncharacterized protein</fullName>
    </submittedName>
</protein>
<accession>A0AAV4S2L0</accession>
<organism evidence="1 2">
    <name type="scientific">Caerostris darwini</name>
    <dbReference type="NCBI Taxonomy" id="1538125"/>
    <lineage>
        <taxon>Eukaryota</taxon>
        <taxon>Metazoa</taxon>
        <taxon>Ecdysozoa</taxon>
        <taxon>Arthropoda</taxon>
        <taxon>Chelicerata</taxon>
        <taxon>Arachnida</taxon>
        <taxon>Araneae</taxon>
        <taxon>Araneomorphae</taxon>
        <taxon>Entelegynae</taxon>
        <taxon>Araneoidea</taxon>
        <taxon>Araneidae</taxon>
        <taxon>Caerostris</taxon>
    </lineage>
</organism>
<name>A0AAV4S2L0_9ARAC</name>
<comment type="caution">
    <text evidence="1">The sequence shown here is derived from an EMBL/GenBank/DDBJ whole genome shotgun (WGS) entry which is preliminary data.</text>
</comment>
<dbReference type="Proteomes" id="UP001054837">
    <property type="component" value="Unassembled WGS sequence"/>
</dbReference>
<sequence>MPFGLTCERLLCADDLNENKPASPTVQRGMRKSRVIPPLPLWTLPQESTILIFHPDTSIRYMEAEEKFFADNFDLRAGGVI</sequence>
<dbReference type="AlphaFoldDB" id="A0AAV4S2L0"/>
<evidence type="ECO:0000313" key="2">
    <source>
        <dbReference type="Proteomes" id="UP001054837"/>
    </source>
</evidence>
<dbReference type="EMBL" id="BPLQ01007064">
    <property type="protein sequence ID" value="GIY27554.1"/>
    <property type="molecule type" value="Genomic_DNA"/>
</dbReference>
<proteinExistence type="predicted"/>